<sequence>MQITWKGQACFSITAQRNKQEQVRLVIDPFDPSIGLNLPPLEADIVLSTHDHSDHNNIKGVKGASPSGGEPFAITGPGEYEIKDVFVRGILSFHDEKQGSERGTNAIYAIETEGMRLCHLGDLGQAELTEDQVSKIGNVDILFVPVGGVYTIGAKAAANIVHQVEPRIVIPMHYMLPKLKFKLEKADDFLREMGAKNAEPQGKLNIKVRDLSGEETKVVVLTP</sequence>
<dbReference type="InterPro" id="IPR036866">
    <property type="entry name" value="RibonucZ/Hydroxyglut_hydro"/>
</dbReference>
<protein>
    <recommendedName>
        <fullName evidence="3">Lactamase</fullName>
    </recommendedName>
</protein>
<reference evidence="1 2" key="1">
    <citation type="journal article" date="2016" name="Nat. Commun.">
        <title>Thousands of microbial genomes shed light on interconnected biogeochemical processes in an aquifer system.</title>
        <authorList>
            <person name="Anantharaman K."/>
            <person name="Brown C.T."/>
            <person name="Hug L.A."/>
            <person name="Sharon I."/>
            <person name="Castelle C.J."/>
            <person name="Probst A.J."/>
            <person name="Thomas B.C."/>
            <person name="Singh A."/>
            <person name="Wilkins M.J."/>
            <person name="Karaoz U."/>
            <person name="Brodie E.L."/>
            <person name="Williams K.H."/>
            <person name="Hubbard S.S."/>
            <person name="Banfield J.F."/>
        </authorList>
    </citation>
    <scope>NUCLEOTIDE SEQUENCE [LARGE SCALE GENOMIC DNA]</scope>
</reference>
<organism evidence="1 2">
    <name type="scientific">Candidatus Wildermuthbacteria bacterium RIFCSPLOWO2_02_FULL_47_9c</name>
    <dbReference type="NCBI Taxonomy" id="1802466"/>
    <lineage>
        <taxon>Bacteria</taxon>
        <taxon>Candidatus Wildermuthiibacteriota</taxon>
    </lineage>
</organism>
<proteinExistence type="predicted"/>
<evidence type="ECO:0000313" key="2">
    <source>
        <dbReference type="Proteomes" id="UP000178222"/>
    </source>
</evidence>
<dbReference type="SUPFAM" id="SSF56281">
    <property type="entry name" value="Metallo-hydrolase/oxidoreductase"/>
    <property type="match status" value="1"/>
</dbReference>
<evidence type="ECO:0000313" key="1">
    <source>
        <dbReference type="EMBL" id="OHA76286.1"/>
    </source>
</evidence>
<comment type="caution">
    <text evidence="1">The sequence shown here is derived from an EMBL/GenBank/DDBJ whole genome shotgun (WGS) entry which is preliminary data.</text>
</comment>
<dbReference type="PANTHER" id="PTHR42967:SF1">
    <property type="entry name" value="MBL FOLD METALLO-HYDROLASE"/>
    <property type="match status" value="1"/>
</dbReference>
<evidence type="ECO:0008006" key="3">
    <source>
        <dbReference type="Google" id="ProtNLM"/>
    </source>
</evidence>
<dbReference type="Gene3D" id="3.60.15.10">
    <property type="entry name" value="Ribonuclease Z/Hydroxyacylglutathione hydrolase-like"/>
    <property type="match status" value="1"/>
</dbReference>
<name>A0A1G2RTV9_9BACT</name>
<gene>
    <name evidence="1" type="ORF">A3J30_00980</name>
</gene>
<dbReference type="PANTHER" id="PTHR42967">
    <property type="entry name" value="METAL DEPENDENT HYDROLASE"/>
    <property type="match status" value="1"/>
</dbReference>
<dbReference type="EMBL" id="MHUL01000036">
    <property type="protein sequence ID" value="OHA76286.1"/>
    <property type="molecule type" value="Genomic_DNA"/>
</dbReference>
<dbReference type="Pfam" id="PF13483">
    <property type="entry name" value="Lactamase_B_3"/>
    <property type="match status" value="1"/>
</dbReference>
<dbReference type="AlphaFoldDB" id="A0A1G2RTV9"/>
<dbReference type="Proteomes" id="UP000178222">
    <property type="component" value="Unassembled WGS sequence"/>
</dbReference>
<accession>A0A1G2RTV9</accession>